<evidence type="ECO:0000313" key="2">
    <source>
        <dbReference type="EMBL" id="MFA0790384.1"/>
    </source>
</evidence>
<keyword evidence="3" id="KW-1185">Reference proteome</keyword>
<name>A0ABV4NMX6_9GAMM</name>
<feature type="domain" description="Thaumarchaeal output" evidence="1">
    <location>
        <begin position="115"/>
        <end position="291"/>
    </location>
</feature>
<dbReference type="Pfam" id="PF18551">
    <property type="entry name" value="TackOD1"/>
    <property type="match status" value="1"/>
</dbReference>
<dbReference type="Proteomes" id="UP001569414">
    <property type="component" value="Unassembled WGS sequence"/>
</dbReference>
<organism evidence="2 3">
    <name type="scientific">Microbulbifer echini</name>
    <dbReference type="NCBI Taxonomy" id="1529067"/>
    <lineage>
        <taxon>Bacteria</taxon>
        <taxon>Pseudomonadati</taxon>
        <taxon>Pseudomonadota</taxon>
        <taxon>Gammaproteobacteria</taxon>
        <taxon>Cellvibrionales</taxon>
        <taxon>Microbulbiferaceae</taxon>
        <taxon>Microbulbifer</taxon>
    </lineage>
</organism>
<accession>A0ABV4NMX6</accession>
<reference evidence="2 3" key="1">
    <citation type="submission" date="2024-08" db="EMBL/GenBank/DDBJ databases">
        <authorList>
            <person name="Ishaq N."/>
        </authorList>
    </citation>
    <scope>NUCLEOTIDE SEQUENCE [LARGE SCALE GENOMIC DNA]</scope>
    <source>
        <strain evidence="2 3">JCM 30400</strain>
    </source>
</reference>
<evidence type="ECO:0000259" key="1">
    <source>
        <dbReference type="Pfam" id="PF18551"/>
    </source>
</evidence>
<proteinExistence type="predicted"/>
<dbReference type="InterPro" id="IPR040572">
    <property type="entry name" value="TackOD1"/>
</dbReference>
<protein>
    <recommendedName>
        <fullName evidence="1">Thaumarchaeal output domain-containing protein</fullName>
    </recommendedName>
</protein>
<gene>
    <name evidence="2" type="ORF">ACCI51_07480</name>
</gene>
<evidence type="ECO:0000313" key="3">
    <source>
        <dbReference type="Proteomes" id="UP001569414"/>
    </source>
</evidence>
<sequence length="440" mass="49796">MAFDAPCVGELTISFLGDAYNYFRWPSDFNTVHPGIEQCDALVVEEPMTPQCIEKLWNSQIGLHLLPVIDLTGTLGARADLDASNTVKADPVEIGKLIDSFNFRRSQLHPDFQNPQNDDDKILARIFVSGASLAPSYQPDSRTTVCFNTLLDSEKVLSECAKMMTAELLSGSFFDRRHICNGCSGSQFNVREECPECRSPYLTESFYLHHFKCAYLGPEEDFRQGEYLICPKCRMEMSHFGSDYDKPGTILICNSCGKTSSETEVGFLCLNCDTHTDGDSIKTGDVFRYNLTERAVHYLHAGHAFLELTQQSPIFAGLPFELIVVLNKELKQWKSKESEFALLCIKYENEYLVEQEHGNRQFFHSRNQFFQSLSHSLNKVMKGKYPVTAAKGRLEDFILVSHINQKDLYKYSEEAGQRAASALRLDVEPILQVYGPEDLS</sequence>
<comment type="caution">
    <text evidence="2">The sequence shown here is derived from an EMBL/GenBank/DDBJ whole genome shotgun (WGS) entry which is preliminary data.</text>
</comment>
<dbReference type="EMBL" id="JBGMEL010000006">
    <property type="protein sequence ID" value="MFA0790384.1"/>
    <property type="molecule type" value="Genomic_DNA"/>
</dbReference>
<dbReference type="RefSeq" id="WP_371843159.1">
    <property type="nucleotide sequence ID" value="NZ_JBGMEL010000006.1"/>
</dbReference>